<name>A0AAU6RND4_9STAP</name>
<dbReference type="KEGG" id="mpsh:QA539_03745"/>
<accession>A0AAU6RND4</accession>
<dbReference type="GO" id="GO:0016757">
    <property type="term" value="F:glycosyltransferase activity"/>
    <property type="evidence" value="ECO:0007669"/>
    <property type="project" value="UniProtKB-KW"/>
</dbReference>
<dbReference type="AlphaFoldDB" id="A0AAU6RND4"/>
<proteinExistence type="predicted"/>
<reference evidence="2 3" key="1">
    <citation type="submission" date="2023-04" db="EMBL/GenBank/DDBJ databases">
        <title>Macrococci isolated from food, foodproducing animals, and human clinical materials.</title>
        <authorList>
            <person name="Maslanova I."/>
            <person name="Svec P."/>
            <person name="Sedlacek I."/>
            <person name="Novakova D."/>
            <person name="Keller J.E."/>
            <person name="Schwendener S."/>
            <person name="Finstrlova A."/>
            <person name="Botka T."/>
            <person name="Kovarovic V."/>
            <person name="Petras P."/>
            <person name="Perreten V."/>
            <person name="Pantucek R."/>
        </authorList>
    </citation>
    <scope>NUCLEOTIDE SEQUENCE [LARGE SCALE GENOMIC DNA]</scope>
    <source>
        <strain evidence="2 3">CCM 8659</strain>
    </source>
</reference>
<feature type="domain" description="Glycosyl transferase family 1" evidence="1">
    <location>
        <begin position="322"/>
        <end position="477"/>
    </location>
</feature>
<dbReference type="PANTHER" id="PTHR12526">
    <property type="entry name" value="GLYCOSYLTRANSFERASE"/>
    <property type="match status" value="1"/>
</dbReference>
<dbReference type="RefSeq" id="WP_419895477.1">
    <property type="nucleotide sequence ID" value="NZ_CP124591.1"/>
</dbReference>
<dbReference type="PANTHER" id="PTHR12526:SF630">
    <property type="entry name" value="GLYCOSYLTRANSFERASE"/>
    <property type="match status" value="1"/>
</dbReference>
<organism evidence="2 3">
    <name type="scientific">Macrococcus psychrotolerans</name>
    <dbReference type="NCBI Taxonomy" id="3039389"/>
    <lineage>
        <taxon>Bacteria</taxon>
        <taxon>Bacillati</taxon>
        <taxon>Bacillota</taxon>
        <taxon>Bacilli</taxon>
        <taxon>Bacillales</taxon>
        <taxon>Staphylococcaceae</taxon>
        <taxon>Macrococcus</taxon>
    </lineage>
</organism>
<keyword evidence="2" id="KW-0808">Transferase</keyword>
<dbReference type="SUPFAM" id="SSF53756">
    <property type="entry name" value="UDP-Glycosyltransferase/glycogen phosphorylase"/>
    <property type="match status" value="1"/>
</dbReference>
<protein>
    <submittedName>
        <fullName evidence="2">Glycosyltransferase</fullName>
        <ecNumber evidence="2">2.4.-.-</ecNumber>
    </submittedName>
</protein>
<evidence type="ECO:0000313" key="2">
    <source>
        <dbReference type="EMBL" id="WZE71619.1"/>
    </source>
</evidence>
<dbReference type="Pfam" id="PF00534">
    <property type="entry name" value="Glycos_transf_1"/>
    <property type="match status" value="1"/>
</dbReference>
<sequence>MIYTVASTLPPVHGGRTKSLLNRINFLDDEFDFEQTILTTNYNPNYNSVYKIFYDKKILKENIKIINLYDWLSGFQLLTKPSKSFLFINKSNNKIQNIKISNYIIEKDSDNNCERYYDKDTGKYLLYRKFYSDSNIVKFEDYFVQGVKHKVERWEYNEEGYLHRITNYSRKLNKKLAEFFYDLKEQPYCKKYYEETNDNKLIGIFIYSNGTLVESFNNEKELFTYFFDFNFSDQDIIFNDARLLDKSLINSTKKIKPILVFHSSHFEGEKIKGSYKLALNNPDKIAKYYVLTNHQKEDIQNDFNIPDEKFKVIPHFINAPKDIINDKKDQFVFMGRFSEEKQISHIIESYKLYKEKGYKTKLVLYGGVKGAERTKIENLIEKYNLKNEVTIQEFTNNPAQVFRESKASLLTSKFEGFPLSIMESINEGCPVIAYDIRYGPREIIVNGENGYLIEPNNIEQFAEAMISISENPLENVKTKEGITYQAAINNFDSLIKAVTS</sequence>
<dbReference type="Proteomes" id="UP001465447">
    <property type="component" value="Chromosome"/>
</dbReference>
<dbReference type="EC" id="2.4.-.-" evidence="2"/>
<evidence type="ECO:0000313" key="3">
    <source>
        <dbReference type="Proteomes" id="UP001465447"/>
    </source>
</evidence>
<evidence type="ECO:0000259" key="1">
    <source>
        <dbReference type="Pfam" id="PF00534"/>
    </source>
</evidence>
<dbReference type="EMBL" id="CP124591">
    <property type="protein sequence ID" value="WZE71619.1"/>
    <property type="molecule type" value="Genomic_DNA"/>
</dbReference>
<keyword evidence="2" id="KW-0328">Glycosyltransferase</keyword>
<dbReference type="InterPro" id="IPR001296">
    <property type="entry name" value="Glyco_trans_1"/>
</dbReference>
<gene>
    <name evidence="2" type="ORF">QA539_03745</name>
</gene>
<keyword evidence="3" id="KW-1185">Reference proteome</keyword>
<dbReference type="Gene3D" id="3.40.50.2000">
    <property type="entry name" value="Glycogen Phosphorylase B"/>
    <property type="match status" value="3"/>
</dbReference>